<comment type="caution">
    <text evidence="2">The sequence shown here is derived from an EMBL/GenBank/DDBJ whole genome shotgun (WGS) entry which is preliminary data.</text>
</comment>
<dbReference type="EMBL" id="LHPF02000031">
    <property type="protein sequence ID" value="PSC68987.1"/>
    <property type="molecule type" value="Genomic_DNA"/>
</dbReference>
<accession>A0A2P6V4H8</accession>
<reference evidence="2 3" key="1">
    <citation type="journal article" date="2018" name="Plant J.">
        <title>Genome sequences of Chlorella sorokiniana UTEX 1602 and Micractinium conductrix SAG 241.80: implications to maltose excretion by a green alga.</title>
        <authorList>
            <person name="Arriola M.B."/>
            <person name="Velmurugan N."/>
            <person name="Zhang Y."/>
            <person name="Plunkett M.H."/>
            <person name="Hondzo H."/>
            <person name="Barney B.M."/>
        </authorList>
    </citation>
    <scope>NUCLEOTIDE SEQUENCE [LARGE SCALE GENOMIC DNA]</scope>
    <source>
        <strain evidence="2 3">SAG 241.80</strain>
    </source>
</reference>
<proteinExistence type="predicted"/>
<sequence length="690" mass="70742">MDLERRVVLRLGGAACLQAAPGGAALLGRLPLGTDRASKLFTLQEAGLPRAALRAWPLRCALHCDQPGGGYLSACGGGALAAAAPAACCSEEFLLALGEAAPLQAQAGSLVARSGRLWTGDGRHLVSHEPRTGQVLLAAQHACTGNEGFTLQLSATGELRLVAEGAAAAGAASSSGGSSGGDDARGSRDSSGGGMEAQPLLPVAVRQGQPTTAGAAKPTRFALELASHKPTLLLTAHGHTLGCPPTLATVGGRPRGLLLPPGTAAPGGAAGPSPAALERCCAWRLAHHGDSVYSLQLCGRSLFIDDTGVPCLAAAGAGPVYPDERLLFWVEPGSVTLLPSPAGSTAGDGGGDGHDGASAGTPAAAEAAAAAGFLLPRAPGAVGDCSSDAGSASSGAGMTSSGFSIRSVRRVVGRHLYLSALPCGLLTTTFVTSSPSRWELFTVIDLQTLLKSPLDLLASLPETALSELQRAQRDGRRRPLWLAQLLQAPQAPQGWGLRSPAPLQDLACRQLCASLAAQHAQQLGGGQGPPGLAQAVEEELSAYLPQEIAASIGRQLRLLLEPPQPTKLSLAVLAKTAACAQKDVPAWAAPHLPDGDGELQWQQPEACLCARCRGASGPLLPLDPYINPGHHLFLYAMERLDRGGGRVRLRPRRRHDEEDFVLRALRAGKVLLLAWAAGRTLGAVLCGKSH</sequence>
<name>A0A2P6V4H8_9CHLO</name>
<gene>
    <name evidence="2" type="ORF">C2E20_7483</name>
</gene>
<evidence type="ECO:0000313" key="3">
    <source>
        <dbReference type="Proteomes" id="UP000239649"/>
    </source>
</evidence>
<organism evidence="2 3">
    <name type="scientific">Micractinium conductrix</name>
    <dbReference type="NCBI Taxonomy" id="554055"/>
    <lineage>
        <taxon>Eukaryota</taxon>
        <taxon>Viridiplantae</taxon>
        <taxon>Chlorophyta</taxon>
        <taxon>core chlorophytes</taxon>
        <taxon>Trebouxiophyceae</taxon>
        <taxon>Chlorellales</taxon>
        <taxon>Chlorellaceae</taxon>
        <taxon>Chlorella clade</taxon>
        <taxon>Micractinium</taxon>
    </lineage>
</organism>
<protein>
    <submittedName>
        <fullName evidence="2">Uncharacterized protein</fullName>
    </submittedName>
</protein>
<dbReference type="AlphaFoldDB" id="A0A2P6V4H8"/>
<evidence type="ECO:0000313" key="2">
    <source>
        <dbReference type="EMBL" id="PSC68987.1"/>
    </source>
</evidence>
<dbReference type="OrthoDB" id="513882at2759"/>
<feature type="region of interest" description="Disordered" evidence="1">
    <location>
        <begin position="170"/>
        <end position="197"/>
    </location>
</feature>
<evidence type="ECO:0000256" key="1">
    <source>
        <dbReference type="SAM" id="MobiDB-lite"/>
    </source>
</evidence>
<dbReference type="Proteomes" id="UP000239649">
    <property type="component" value="Unassembled WGS sequence"/>
</dbReference>
<feature type="region of interest" description="Disordered" evidence="1">
    <location>
        <begin position="339"/>
        <end position="361"/>
    </location>
</feature>
<keyword evidence="3" id="KW-1185">Reference proteome</keyword>